<comment type="caution">
    <text evidence="7">The sequence shown here is derived from an EMBL/GenBank/DDBJ whole genome shotgun (WGS) entry which is preliminary data.</text>
</comment>
<evidence type="ECO:0000256" key="5">
    <source>
        <dbReference type="HAMAP-Rule" id="MF_01371"/>
    </source>
</evidence>
<dbReference type="CDD" id="cd01658">
    <property type="entry name" value="Ribosomal_L30"/>
    <property type="match status" value="1"/>
</dbReference>
<organism evidence="7 8">
    <name type="scientific">Galliscardovia ingluviei</name>
    <dbReference type="NCBI Taxonomy" id="1769422"/>
    <lineage>
        <taxon>Bacteria</taxon>
        <taxon>Bacillati</taxon>
        <taxon>Actinomycetota</taxon>
        <taxon>Actinomycetes</taxon>
        <taxon>Bifidobacteriales</taxon>
        <taxon>Bifidobacteriaceae</taxon>
        <taxon>Galliscardovia</taxon>
    </lineage>
</organism>
<dbReference type="GO" id="GO:0003735">
    <property type="term" value="F:structural constituent of ribosome"/>
    <property type="evidence" value="ECO:0007669"/>
    <property type="project" value="InterPro"/>
</dbReference>
<dbReference type="PIRSF" id="PIRSF002211">
    <property type="entry name" value="Ribosomal_L30_bac-type"/>
    <property type="match status" value="1"/>
</dbReference>
<evidence type="ECO:0000256" key="1">
    <source>
        <dbReference type="ARBA" id="ARBA00007594"/>
    </source>
</evidence>
<gene>
    <name evidence="5 7" type="primary">rpmD</name>
    <name evidence="7" type="ORF">GCM10007377_00400</name>
</gene>
<dbReference type="InterPro" id="IPR016082">
    <property type="entry name" value="Ribosomal_uL30_ferredoxin-like"/>
</dbReference>
<evidence type="ECO:0000313" key="7">
    <source>
        <dbReference type="EMBL" id="GGI12326.1"/>
    </source>
</evidence>
<accession>A0A8J3AKE7</accession>
<evidence type="ECO:0000313" key="8">
    <source>
        <dbReference type="Proteomes" id="UP000619536"/>
    </source>
</evidence>
<evidence type="ECO:0000259" key="6">
    <source>
        <dbReference type="Pfam" id="PF00327"/>
    </source>
</evidence>
<keyword evidence="4 5" id="KW-0687">Ribonucleoprotein</keyword>
<comment type="similarity">
    <text evidence="1 5">Belongs to the universal ribosomal protein uL30 family.</text>
</comment>
<protein>
    <recommendedName>
        <fullName evidence="5">Large ribosomal subunit protein uL30</fullName>
    </recommendedName>
</protein>
<keyword evidence="3 5" id="KW-0689">Ribosomal protein</keyword>
<dbReference type="EMBL" id="BMDH01000001">
    <property type="protein sequence ID" value="GGI12326.1"/>
    <property type="molecule type" value="Genomic_DNA"/>
</dbReference>
<dbReference type="Gene3D" id="3.30.1390.20">
    <property type="entry name" value="Ribosomal protein L30, ferredoxin-like fold domain"/>
    <property type="match status" value="1"/>
</dbReference>
<evidence type="ECO:0000256" key="3">
    <source>
        <dbReference type="ARBA" id="ARBA00022980"/>
    </source>
</evidence>
<feature type="domain" description="Large ribosomal subunit protein uL30-like ferredoxin-like fold" evidence="6">
    <location>
        <begin position="4"/>
        <end position="54"/>
    </location>
</feature>
<dbReference type="Proteomes" id="UP000619536">
    <property type="component" value="Unassembled WGS sequence"/>
</dbReference>
<dbReference type="RefSeq" id="WP_188354253.1">
    <property type="nucleotide sequence ID" value="NZ_BMDH01000001.1"/>
</dbReference>
<dbReference type="NCBIfam" id="TIGR01308">
    <property type="entry name" value="rpmD_bact"/>
    <property type="match status" value="1"/>
</dbReference>
<reference evidence="7" key="1">
    <citation type="journal article" date="2014" name="Int. J. Syst. Evol. Microbiol.">
        <title>Complete genome sequence of Corynebacterium casei LMG S-19264T (=DSM 44701T), isolated from a smear-ripened cheese.</title>
        <authorList>
            <consortium name="US DOE Joint Genome Institute (JGI-PGF)"/>
            <person name="Walter F."/>
            <person name="Albersmeier A."/>
            <person name="Kalinowski J."/>
            <person name="Ruckert C."/>
        </authorList>
    </citation>
    <scope>NUCLEOTIDE SEQUENCE</scope>
    <source>
        <strain evidence="7">CCM 8606</strain>
    </source>
</reference>
<dbReference type="InterPro" id="IPR036919">
    <property type="entry name" value="Ribo_uL30_ferredoxin-like_sf"/>
</dbReference>
<dbReference type="HAMAP" id="MF_01371_B">
    <property type="entry name" value="Ribosomal_uL30_B"/>
    <property type="match status" value="1"/>
</dbReference>
<keyword evidence="8" id="KW-1185">Reference proteome</keyword>
<evidence type="ECO:0000256" key="2">
    <source>
        <dbReference type="ARBA" id="ARBA00011838"/>
    </source>
</evidence>
<dbReference type="SUPFAM" id="SSF55129">
    <property type="entry name" value="Ribosomal protein L30p/L7e"/>
    <property type="match status" value="1"/>
</dbReference>
<sequence>MANLKITLKRGFVNKNEAQKRTALALGLHKIGQSVVKEDNPMFRGMVNRIRHMVTVEEVD</sequence>
<reference evidence="7" key="2">
    <citation type="submission" date="2020-09" db="EMBL/GenBank/DDBJ databases">
        <authorList>
            <person name="Sun Q."/>
            <person name="Sedlacek I."/>
        </authorList>
    </citation>
    <scope>NUCLEOTIDE SEQUENCE</scope>
    <source>
        <strain evidence="7">CCM 8606</strain>
    </source>
</reference>
<proteinExistence type="inferred from homology"/>
<comment type="subunit">
    <text evidence="2 5">Part of the 50S ribosomal subunit.</text>
</comment>
<dbReference type="GO" id="GO:0015934">
    <property type="term" value="C:large ribosomal subunit"/>
    <property type="evidence" value="ECO:0007669"/>
    <property type="project" value="InterPro"/>
</dbReference>
<evidence type="ECO:0000256" key="4">
    <source>
        <dbReference type="ARBA" id="ARBA00023274"/>
    </source>
</evidence>
<dbReference type="Pfam" id="PF00327">
    <property type="entry name" value="Ribosomal_L30"/>
    <property type="match status" value="1"/>
</dbReference>
<name>A0A8J3AKE7_9BIFI</name>
<dbReference type="GO" id="GO:0006412">
    <property type="term" value="P:translation"/>
    <property type="evidence" value="ECO:0007669"/>
    <property type="project" value="UniProtKB-UniRule"/>
</dbReference>
<dbReference type="InterPro" id="IPR005996">
    <property type="entry name" value="Ribosomal_uL30_bac-type"/>
</dbReference>
<dbReference type="AlphaFoldDB" id="A0A8J3AKE7"/>